<keyword evidence="2" id="KW-1185">Reference proteome</keyword>
<dbReference type="GeneID" id="23679500"/>
<protein>
    <submittedName>
        <fullName evidence="1">Uncharacterized protein</fullName>
    </submittedName>
</protein>
<sequence>MTNQAVVDLIRENLPHLVHPGDEKGPIPLALPMFRNSAIPPEMAKDMAAEAGLPSFDVAKLTAEALVALLEGNGWTITRTDELAQLHADANAGVERHRRVEVQCMCGTGLFEIDIDAERPKVNGRALIKAIAQLDPECATKHGKGAA</sequence>
<reference evidence="1 2" key="1">
    <citation type="submission" date="2014-10" db="EMBL/GenBank/DDBJ databases">
        <authorList>
            <person name="Msani S."/>
            <person name="Brouckaert M.-A."/>
            <person name="Jacobs C."/>
            <person name="Mafu P."/>
            <person name="Moti D."/>
            <person name="Naeem M."/>
            <person name="Ntuli T."/>
            <person name="Mngomezulu K."/>
            <person name="Larsen M.H."/>
            <person name="Rubin E.J."/>
            <person name="Russell D.A."/>
            <person name="Guerrero C.A."/>
            <person name="Bowman C.A."/>
            <person name="Jacobs-Sera D."/>
            <person name="Hendrix R.W."/>
            <person name="Hatfull G.F."/>
        </authorList>
    </citation>
    <scope>NUCLEOTIDE SEQUENCE [LARGE SCALE GENOMIC DNA]</scope>
</reference>
<evidence type="ECO:0000313" key="1">
    <source>
        <dbReference type="EMBL" id="AJA43386.1"/>
    </source>
</evidence>
<dbReference type="Proteomes" id="UP000031075">
    <property type="component" value="Segment"/>
</dbReference>
<dbReference type="KEGG" id="vg:23679500"/>
<gene>
    <name evidence="1" type="primary">85</name>
    <name evidence="1" type="ORF">PBI_SBASH_85</name>
</gene>
<accession>A0A0A7S2J0</accession>
<dbReference type="RefSeq" id="YP_009124739.1">
    <property type="nucleotide sequence ID" value="NC_026589.1"/>
</dbReference>
<proteinExistence type="predicted"/>
<dbReference type="EMBL" id="KP027201">
    <property type="protein sequence ID" value="AJA43386.1"/>
    <property type="molecule type" value="Genomic_DNA"/>
</dbReference>
<dbReference type="OrthoDB" id="18991at10239"/>
<name>A0A0A7S2J0_9CAUD</name>
<organism evidence="1 2">
    <name type="scientific">Mycobacterium phage Sbash</name>
    <dbReference type="NCBI Taxonomy" id="1567475"/>
    <lineage>
        <taxon>Viruses</taxon>
        <taxon>Duplodnaviria</taxon>
        <taxon>Heunggongvirae</taxon>
        <taxon>Uroviricota</taxon>
        <taxon>Caudoviricetes</taxon>
        <taxon>Chenonavirus</taxon>
        <taxon>Chenonavirus sbash</taxon>
    </lineage>
</organism>
<evidence type="ECO:0000313" key="2">
    <source>
        <dbReference type="Proteomes" id="UP000031075"/>
    </source>
</evidence>